<dbReference type="EMBL" id="CAWUHD010000069">
    <property type="protein sequence ID" value="CAK7226982.1"/>
    <property type="molecule type" value="Genomic_DNA"/>
</dbReference>
<protein>
    <submittedName>
        <fullName evidence="1">Bifunctional hydroxyacyl-CoA dehydrogenase/enoyl-CoA hydratase fox2</fullName>
    </submittedName>
</protein>
<evidence type="ECO:0000313" key="1">
    <source>
        <dbReference type="EMBL" id="CAK7226982.1"/>
    </source>
</evidence>
<organism evidence="1 2">
    <name type="scientific">Sporothrix eucalyptigena</name>
    <dbReference type="NCBI Taxonomy" id="1812306"/>
    <lineage>
        <taxon>Eukaryota</taxon>
        <taxon>Fungi</taxon>
        <taxon>Dikarya</taxon>
        <taxon>Ascomycota</taxon>
        <taxon>Pezizomycotina</taxon>
        <taxon>Sordariomycetes</taxon>
        <taxon>Sordariomycetidae</taxon>
        <taxon>Ophiostomatales</taxon>
        <taxon>Ophiostomataceae</taxon>
        <taxon>Sporothrix</taxon>
    </lineage>
</organism>
<name>A0ABP0C5Q0_9PEZI</name>
<proteinExistence type="predicted"/>
<accession>A0ABP0C5Q0</accession>
<keyword evidence="2" id="KW-1185">Reference proteome</keyword>
<gene>
    <name evidence="1" type="primary">FOX2_1</name>
    <name evidence="1" type="ORF">SEUCBS140593_006425</name>
</gene>
<reference evidence="1 2" key="1">
    <citation type="submission" date="2024-01" db="EMBL/GenBank/DDBJ databases">
        <authorList>
            <person name="Allen C."/>
            <person name="Tagirdzhanova G."/>
        </authorList>
    </citation>
    <scope>NUCLEOTIDE SEQUENCE [LARGE SCALE GENOMIC DNA]</scope>
</reference>
<evidence type="ECO:0000313" key="2">
    <source>
        <dbReference type="Proteomes" id="UP001642482"/>
    </source>
</evidence>
<sequence>MSVKGRVAIVTGAGGGLGRYSPSFGIKMNAVVPSVSTLMTELFVGSKFVADTYLTRASAPVVVALVSDECPVSGEGFVAAANLSARMTMAAFHGPMASWPTGTQSGARWKTYICLQEH</sequence>
<comment type="caution">
    <text evidence="1">The sequence shown here is derived from an EMBL/GenBank/DDBJ whole genome shotgun (WGS) entry which is preliminary data.</text>
</comment>
<dbReference type="Proteomes" id="UP001642482">
    <property type="component" value="Unassembled WGS sequence"/>
</dbReference>